<reference evidence="1 2" key="1">
    <citation type="submission" date="2018-04" db="EMBL/GenBank/DDBJ databases">
        <title>Thalassorhabdus spongiae gen. nov., sp. nov., isolated from a marine sponge in South-West Iceland.</title>
        <authorList>
            <person name="Knobloch S."/>
            <person name="Daussin A."/>
            <person name="Johannsson R."/>
            <person name="Marteinsson V.T."/>
        </authorList>
    </citation>
    <scope>NUCLEOTIDE SEQUENCE [LARGE SCALE GENOMIC DNA]</scope>
    <source>
        <strain evidence="1 2">Hp12</strain>
    </source>
</reference>
<dbReference type="InterPro" id="IPR009813">
    <property type="entry name" value="Uncharacterised_YebG"/>
</dbReference>
<dbReference type="Pfam" id="PF07130">
    <property type="entry name" value="YebG"/>
    <property type="match status" value="1"/>
</dbReference>
<dbReference type="RefSeq" id="WP_116688755.1">
    <property type="nucleotide sequence ID" value="NZ_CAWNYD010000011.1"/>
</dbReference>
<evidence type="ECO:0000313" key="2">
    <source>
        <dbReference type="Proteomes" id="UP000244906"/>
    </source>
</evidence>
<gene>
    <name evidence="1" type="ORF">DC094_18835</name>
</gene>
<dbReference type="OrthoDB" id="6415307at2"/>
<proteinExistence type="predicted"/>
<comment type="caution">
    <text evidence="1">The sequence shown here is derived from an EMBL/GenBank/DDBJ whole genome shotgun (WGS) entry which is preliminary data.</text>
</comment>
<dbReference type="Proteomes" id="UP000244906">
    <property type="component" value="Unassembled WGS sequence"/>
</dbReference>
<protein>
    <recommendedName>
        <fullName evidence="3">Multidrug DMT transporter permease</fullName>
    </recommendedName>
</protein>
<evidence type="ECO:0008006" key="3">
    <source>
        <dbReference type="Google" id="ProtNLM"/>
    </source>
</evidence>
<dbReference type="Gene3D" id="1.10.10.710">
    <property type="entry name" value="PSPTO_1197 like"/>
    <property type="match status" value="1"/>
</dbReference>
<dbReference type="InterPro" id="IPR038627">
    <property type="entry name" value="YebG-like_sf"/>
</dbReference>
<dbReference type="EMBL" id="QDDL01000011">
    <property type="protein sequence ID" value="PVZ65001.1"/>
    <property type="molecule type" value="Genomic_DNA"/>
</dbReference>
<accession>A0A2V1GQA0</accession>
<name>A0A2V1GQA0_9GAMM</name>
<evidence type="ECO:0000313" key="1">
    <source>
        <dbReference type="EMBL" id="PVZ65001.1"/>
    </source>
</evidence>
<dbReference type="AlphaFoldDB" id="A0A2V1GQA0"/>
<organism evidence="1 2">
    <name type="scientific">Pelagibaculum spongiae</name>
    <dbReference type="NCBI Taxonomy" id="2080658"/>
    <lineage>
        <taxon>Bacteria</taxon>
        <taxon>Pseudomonadati</taxon>
        <taxon>Pseudomonadota</taxon>
        <taxon>Gammaproteobacteria</taxon>
        <taxon>Oceanospirillales</taxon>
        <taxon>Pelagibaculum</taxon>
    </lineage>
</organism>
<keyword evidence="2" id="KW-1185">Reference proteome</keyword>
<sequence length="93" mass="10398">MAVIVRYIVERNGVEMKAFSSKKEADAYDRQLEIAEKFSEFLDQSGLELNEDLQEELGMYLAEHAEQAVAILKGQKEKKPASAPKPAKLVKSA</sequence>